<evidence type="ECO:0000259" key="6">
    <source>
        <dbReference type="PROSITE" id="PS50102"/>
    </source>
</evidence>
<dbReference type="Gene3D" id="1.10.10.10">
    <property type="entry name" value="Winged helix-like DNA-binding domain superfamily/Winged helix DNA-binding domain"/>
    <property type="match status" value="1"/>
</dbReference>
<evidence type="ECO:0000256" key="3">
    <source>
        <dbReference type="ARBA" id="ARBA00023242"/>
    </source>
</evidence>
<feature type="region of interest" description="Disordered" evidence="5">
    <location>
        <begin position="1"/>
        <end position="52"/>
    </location>
</feature>
<dbReference type="InterPro" id="IPR000504">
    <property type="entry name" value="RRM_dom"/>
</dbReference>
<dbReference type="InterPro" id="IPR014886">
    <property type="entry name" value="La_xRRM"/>
</dbReference>
<dbReference type="SUPFAM" id="SSF54928">
    <property type="entry name" value="RNA-binding domain, RBD"/>
    <property type="match status" value="1"/>
</dbReference>
<dbReference type="InterPro" id="IPR036388">
    <property type="entry name" value="WH-like_DNA-bd_sf"/>
</dbReference>
<dbReference type="GO" id="GO:1990904">
    <property type="term" value="C:ribonucleoprotein complex"/>
    <property type="evidence" value="ECO:0007669"/>
    <property type="project" value="UniProtKB-UniRule"/>
</dbReference>
<dbReference type="OrthoDB" id="439993at2759"/>
<comment type="caution">
    <text evidence="9">The sequence shown here is derived from an EMBL/GenBank/DDBJ whole genome shotgun (WGS) entry which is preliminary data.</text>
</comment>
<reference evidence="9 10" key="1">
    <citation type="journal article" date="2017" name="Mol. Ecol.">
        <title>Comparative and population genomic landscape of Phellinus noxius: A hypervariable fungus causing root rot in trees.</title>
        <authorList>
            <person name="Chung C.L."/>
            <person name="Lee T.J."/>
            <person name="Akiba M."/>
            <person name="Lee H.H."/>
            <person name="Kuo T.H."/>
            <person name="Liu D."/>
            <person name="Ke H.M."/>
            <person name="Yokoi T."/>
            <person name="Roa M.B."/>
            <person name="Lu M.J."/>
            <person name="Chang Y.Y."/>
            <person name="Ann P.J."/>
            <person name="Tsai J.N."/>
            <person name="Chen C.Y."/>
            <person name="Tzean S.S."/>
            <person name="Ota Y."/>
            <person name="Hattori T."/>
            <person name="Sahashi N."/>
            <person name="Liou R.F."/>
            <person name="Kikuchi T."/>
            <person name="Tsai I.J."/>
        </authorList>
    </citation>
    <scope>NUCLEOTIDE SEQUENCE [LARGE SCALE GENOMIC DNA]</scope>
    <source>
        <strain evidence="9 10">FFPRI411160</strain>
    </source>
</reference>
<sequence>MSEIEKAIEANATEKVEDNKSDIDAQELNEVDKNGDSKIVEETVSEDETEEDKKNRACRQIEFYFSDSNLPYDRFMWTLHTTNAEHWVPIKTVSSFKRMREFQSLGKEWILDALKASKEVEVDEKEENLRRITEVKEPKGQFERSIYAKGFGKEEPGLQQKLEKYFNTFGRFNAVRMRRNNDTKEFKGSVFVEFSDLSSAERFLNSDPKPSWEGEELLIMSKDAYCEMKIKEKGLKGKNAQYRKSCEGGNGLRRGFNAFRLGDKDKKGKDSKDKSSEKPVVYLDFMGKKLLVKDEENGRVDEAEVPYVKNTALRVTGLDGDLTFDDIKGPLKDKFEHPPFIKFDRGASFGLVGFSRALSDEDLAFIKEKVTKVSGKEVSWVPAEEEEEKAFLIERAQNAARRVMMIASRNSAKAGSGKGRGGKNNFRSGGRDNKKPATKDFNKSSKPSNGATTDPAAGEKRKRAVEPDGGPDVGIRGATVPTVASSKKAKTEES</sequence>
<dbReference type="EMBL" id="NBII01000009">
    <property type="protein sequence ID" value="PAV15654.1"/>
    <property type="molecule type" value="Genomic_DNA"/>
</dbReference>
<gene>
    <name evidence="9" type="ORF">PNOK_0851200</name>
</gene>
<dbReference type="InParanoid" id="A0A286U818"/>
<keyword evidence="2 4" id="KW-0694">RNA-binding</keyword>
<dbReference type="PRINTS" id="PR00302">
    <property type="entry name" value="LUPUSLA"/>
</dbReference>
<feature type="compositionally biased region" description="Basic and acidic residues" evidence="5">
    <location>
        <begin position="1"/>
        <end position="23"/>
    </location>
</feature>
<dbReference type="PANTHER" id="PTHR22792">
    <property type="entry name" value="LUPUS LA PROTEIN-RELATED"/>
    <property type="match status" value="1"/>
</dbReference>
<dbReference type="SMART" id="SM00715">
    <property type="entry name" value="LA"/>
    <property type="match status" value="1"/>
</dbReference>
<dbReference type="AlphaFoldDB" id="A0A286U818"/>
<dbReference type="GO" id="GO:0006396">
    <property type="term" value="P:RNA processing"/>
    <property type="evidence" value="ECO:0007669"/>
    <property type="project" value="InterPro"/>
</dbReference>
<dbReference type="PROSITE" id="PS50961">
    <property type="entry name" value="HTH_LA"/>
    <property type="match status" value="1"/>
</dbReference>
<protein>
    <recommendedName>
        <fullName evidence="11">Lupus La protein</fullName>
    </recommendedName>
</protein>
<dbReference type="Pfam" id="PF00076">
    <property type="entry name" value="RRM_1"/>
    <property type="match status" value="1"/>
</dbReference>
<feature type="domain" description="HTH La-type RNA-binding" evidence="7">
    <location>
        <begin position="47"/>
        <end position="139"/>
    </location>
</feature>
<accession>A0A286U818</accession>
<dbReference type="PROSITE" id="PS50102">
    <property type="entry name" value="RRM"/>
    <property type="match status" value="1"/>
</dbReference>
<dbReference type="PROSITE" id="PS51939">
    <property type="entry name" value="XRRM"/>
    <property type="match status" value="1"/>
</dbReference>
<keyword evidence="10" id="KW-1185">Reference proteome</keyword>
<dbReference type="CDD" id="cd12291">
    <property type="entry name" value="RRM1_La"/>
    <property type="match status" value="1"/>
</dbReference>
<feature type="domain" description="XRRM" evidence="8">
    <location>
        <begin position="306"/>
        <end position="431"/>
    </location>
</feature>
<evidence type="ECO:0000256" key="1">
    <source>
        <dbReference type="ARBA" id="ARBA00004123"/>
    </source>
</evidence>
<evidence type="ECO:0000259" key="8">
    <source>
        <dbReference type="PROSITE" id="PS51939"/>
    </source>
</evidence>
<dbReference type="GO" id="GO:0005634">
    <property type="term" value="C:nucleus"/>
    <property type="evidence" value="ECO:0007669"/>
    <property type="project" value="UniProtKB-SubCell"/>
</dbReference>
<evidence type="ECO:0000313" key="10">
    <source>
        <dbReference type="Proteomes" id="UP000217199"/>
    </source>
</evidence>
<evidence type="ECO:0000313" key="9">
    <source>
        <dbReference type="EMBL" id="PAV15654.1"/>
    </source>
</evidence>
<dbReference type="GO" id="GO:0003729">
    <property type="term" value="F:mRNA binding"/>
    <property type="evidence" value="ECO:0007669"/>
    <property type="project" value="TreeGrafter"/>
</dbReference>
<feature type="compositionally biased region" description="Basic and acidic residues" evidence="5">
    <location>
        <begin position="30"/>
        <end position="41"/>
    </location>
</feature>
<evidence type="ECO:0000256" key="5">
    <source>
        <dbReference type="SAM" id="MobiDB-lite"/>
    </source>
</evidence>
<dbReference type="Pfam" id="PF05383">
    <property type="entry name" value="La"/>
    <property type="match status" value="1"/>
</dbReference>
<dbReference type="Gene3D" id="3.30.70.330">
    <property type="match status" value="2"/>
</dbReference>
<dbReference type="STRING" id="2282107.A0A286U818"/>
<evidence type="ECO:0000256" key="2">
    <source>
        <dbReference type="ARBA" id="ARBA00022884"/>
    </source>
</evidence>
<evidence type="ECO:0008006" key="11">
    <source>
        <dbReference type="Google" id="ProtNLM"/>
    </source>
</evidence>
<dbReference type="SMART" id="SM00360">
    <property type="entry name" value="RRM"/>
    <property type="match status" value="1"/>
</dbReference>
<comment type="subcellular location">
    <subcellularLocation>
        <location evidence="1">Nucleus</location>
    </subcellularLocation>
</comment>
<evidence type="ECO:0000259" key="7">
    <source>
        <dbReference type="PROSITE" id="PS50961"/>
    </source>
</evidence>
<dbReference type="InterPro" id="IPR002344">
    <property type="entry name" value="Lupus_La"/>
</dbReference>
<name>A0A286U818_9AGAM</name>
<proteinExistence type="predicted"/>
<feature type="domain" description="RRM" evidence="6">
    <location>
        <begin position="144"/>
        <end position="231"/>
    </location>
</feature>
<dbReference type="InterPro" id="IPR006630">
    <property type="entry name" value="La_HTH"/>
</dbReference>
<dbReference type="Proteomes" id="UP000217199">
    <property type="component" value="Unassembled WGS sequence"/>
</dbReference>
<dbReference type="InterPro" id="IPR036390">
    <property type="entry name" value="WH_DNA-bd_sf"/>
</dbReference>
<keyword evidence="3" id="KW-0539">Nucleus</keyword>
<dbReference type="InterPro" id="IPR012677">
    <property type="entry name" value="Nucleotide-bd_a/b_plait_sf"/>
</dbReference>
<feature type="compositionally biased region" description="Basic and acidic residues" evidence="5">
    <location>
        <begin position="429"/>
        <end position="443"/>
    </location>
</feature>
<evidence type="ECO:0000256" key="4">
    <source>
        <dbReference type="PROSITE-ProRule" id="PRU00332"/>
    </source>
</evidence>
<dbReference type="InterPro" id="IPR045180">
    <property type="entry name" value="La_dom_prot"/>
</dbReference>
<dbReference type="InterPro" id="IPR035979">
    <property type="entry name" value="RBD_domain_sf"/>
</dbReference>
<organism evidence="9 10">
    <name type="scientific">Pyrrhoderma noxium</name>
    <dbReference type="NCBI Taxonomy" id="2282107"/>
    <lineage>
        <taxon>Eukaryota</taxon>
        <taxon>Fungi</taxon>
        <taxon>Dikarya</taxon>
        <taxon>Basidiomycota</taxon>
        <taxon>Agaricomycotina</taxon>
        <taxon>Agaricomycetes</taxon>
        <taxon>Hymenochaetales</taxon>
        <taxon>Hymenochaetaceae</taxon>
        <taxon>Pyrrhoderma</taxon>
    </lineage>
</organism>
<feature type="region of interest" description="Disordered" evidence="5">
    <location>
        <begin position="410"/>
        <end position="494"/>
    </location>
</feature>
<dbReference type="PANTHER" id="PTHR22792:SF140">
    <property type="entry name" value="ACHILLES, ISOFORM A"/>
    <property type="match status" value="1"/>
</dbReference>
<dbReference type="SUPFAM" id="SSF46785">
    <property type="entry name" value="Winged helix' DNA-binding domain"/>
    <property type="match status" value="1"/>
</dbReference>